<evidence type="ECO:0000256" key="1">
    <source>
        <dbReference type="ARBA" id="ARBA00023002"/>
    </source>
</evidence>
<sequence>MRPPYELVGARPDPAFEISVDGRPVPVVPGQSVGAALHAAGVRSWRSTRFGGRPRGLFCGIGVCFDCLVTVNDVPALRACVTEARPGDRVRTSAADSGPEVSGR</sequence>
<dbReference type="InterPro" id="IPR042204">
    <property type="entry name" value="2Fe-2S-bd_N"/>
</dbReference>
<dbReference type="AlphaFoldDB" id="A0A852V7G8"/>
<evidence type="ECO:0008006" key="4">
    <source>
        <dbReference type="Google" id="ProtNLM"/>
    </source>
</evidence>
<dbReference type="Proteomes" id="UP000576393">
    <property type="component" value="Unassembled WGS sequence"/>
</dbReference>
<name>A0A852V7G8_9ACTN</name>
<dbReference type="InterPro" id="IPR036010">
    <property type="entry name" value="2Fe-2S_ferredoxin-like_sf"/>
</dbReference>
<comment type="caution">
    <text evidence="2">The sequence shown here is derived from an EMBL/GenBank/DDBJ whole genome shotgun (WGS) entry which is preliminary data.</text>
</comment>
<dbReference type="GO" id="GO:0016491">
    <property type="term" value="F:oxidoreductase activity"/>
    <property type="evidence" value="ECO:0007669"/>
    <property type="project" value="UniProtKB-KW"/>
</dbReference>
<dbReference type="GO" id="GO:0051536">
    <property type="term" value="F:iron-sulfur cluster binding"/>
    <property type="evidence" value="ECO:0007669"/>
    <property type="project" value="InterPro"/>
</dbReference>
<dbReference type="EMBL" id="JACCCO010000003">
    <property type="protein sequence ID" value="NYF44086.1"/>
    <property type="molecule type" value="Genomic_DNA"/>
</dbReference>
<accession>A0A852V7G8</accession>
<dbReference type="RefSeq" id="WP_179827970.1">
    <property type="nucleotide sequence ID" value="NZ_CP192034.1"/>
</dbReference>
<evidence type="ECO:0000313" key="3">
    <source>
        <dbReference type="Proteomes" id="UP000576393"/>
    </source>
</evidence>
<dbReference type="SUPFAM" id="SSF54292">
    <property type="entry name" value="2Fe-2S ferredoxin-like"/>
    <property type="match status" value="1"/>
</dbReference>
<keyword evidence="1" id="KW-0560">Oxidoreductase</keyword>
<organism evidence="2 3">
    <name type="scientific">Streptosporangium sandarakinum</name>
    <dbReference type="NCBI Taxonomy" id="1260955"/>
    <lineage>
        <taxon>Bacteria</taxon>
        <taxon>Bacillati</taxon>
        <taxon>Actinomycetota</taxon>
        <taxon>Actinomycetes</taxon>
        <taxon>Streptosporangiales</taxon>
        <taxon>Streptosporangiaceae</taxon>
        <taxon>Streptosporangium</taxon>
    </lineage>
</organism>
<dbReference type="Gene3D" id="3.10.20.440">
    <property type="entry name" value="2Fe-2S iron-sulphur cluster binding domain, sarcosine oxidase, alpha subunit, N-terminal domain"/>
    <property type="match status" value="1"/>
</dbReference>
<dbReference type="Pfam" id="PF13510">
    <property type="entry name" value="Fer2_4"/>
    <property type="match status" value="1"/>
</dbReference>
<proteinExistence type="predicted"/>
<keyword evidence="3" id="KW-1185">Reference proteome</keyword>
<protein>
    <recommendedName>
        <fullName evidence="4">2Fe-2S iron-sulfur cluster binding domain-containing protein</fullName>
    </recommendedName>
</protein>
<reference evidence="2 3" key="1">
    <citation type="submission" date="2020-07" db="EMBL/GenBank/DDBJ databases">
        <title>Sequencing the genomes of 1000 actinobacteria strains.</title>
        <authorList>
            <person name="Klenk H.-P."/>
        </authorList>
    </citation>
    <scope>NUCLEOTIDE SEQUENCE [LARGE SCALE GENOMIC DNA]</scope>
    <source>
        <strain evidence="2 3">DSM 45763</strain>
    </source>
</reference>
<gene>
    <name evidence="2" type="ORF">HDA43_006313</name>
</gene>
<evidence type="ECO:0000313" key="2">
    <source>
        <dbReference type="EMBL" id="NYF44086.1"/>
    </source>
</evidence>